<evidence type="ECO:0000259" key="5">
    <source>
        <dbReference type="PROSITE" id="PS50931"/>
    </source>
</evidence>
<evidence type="ECO:0000256" key="1">
    <source>
        <dbReference type="ARBA" id="ARBA00009437"/>
    </source>
</evidence>
<proteinExistence type="inferred from homology"/>
<dbReference type="PANTHER" id="PTHR30419">
    <property type="entry name" value="HTH-TYPE TRANSCRIPTIONAL REGULATOR YBHD"/>
    <property type="match status" value="1"/>
</dbReference>
<accession>A0ABM5UBK0</accession>
<dbReference type="SUPFAM" id="SSF46785">
    <property type="entry name" value="Winged helix' DNA-binding domain"/>
    <property type="match status" value="1"/>
</dbReference>
<dbReference type="RefSeq" id="WP_048617866.1">
    <property type="nucleotide sequence ID" value="NZ_CABHQD010000421.1"/>
</dbReference>
<dbReference type="Pfam" id="PF03466">
    <property type="entry name" value="LysR_substrate"/>
    <property type="match status" value="1"/>
</dbReference>
<dbReference type="Gene3D" id="1.10.10.10">
    <property type="entry name" value="Winged helix-like DNA-binding domain superfamily/Winged helix DNA-binding domain"/>
    <property type="match status" value="1"/>
</dbReference>
<evidence type="ECO:0000256" key="2">
    <source>
        <dbReference type="ARBA" id="ARBA00023015"/>
    </source>
</evidence>
<dbReference type="Gene3D" id="3.40.190.10">
    <property type="entry name" value="Periplasmic binding protein-like II"/>
    <property type="match status" value="2"/>
</dbReference>
<evidence type="ECO:0000313" key="7">
    <source>
        <dbReference type="Proteomes" id="UP000069914"/>
    </source>
</evidence>
<dbReference type="PANTHER" id="PTHR30419:SF7">
    <property type="entry name" value="HTH-TYPE TRANSCRIPTIONAL REGULATOR TDCA"/>
    <property type="match status" value="1"/>
</dbReference>
<dbReference type="GeneID" id="61902182"/>
<evidence type="ECO:0000313" key="6">
    <source>
        <dbReference type="EMBL" id="AKP33211.1"/>
    </source>
</evidence>
<dbReference type="PROSITE" id="PS50931">
    <property type="entry name" value="HTH_LYSR"/>
    <property type="match status" value="1"/>
</dbReference>
<comment type="similarity">
    <text evidence="1">Belongs to the LysR transcriptional regulatory family.</text>
</comment>
<dbReference type="InterPro" id="IPR000847">
    <property type="entry name" value="LysR_HTH_N"/>
</dbReference>
<dbReference type="Proteomes" id="UP000069914">
    <property type="component" value="Chromosome"/>
</dbReference>
<keyword evidence="7" id="KW-1185">Reference proteome</keyword>
<keyword evidence="2" id="KW-0805">Transcription regulation</keyword>
<evidence type="ECO:0000256" key="4">
    <source>
        <dbReference type="ARBA" id="ARBA00023163"/>
    </source>
</evidence>
<name>A0ABM5UBK0_YERAE</name>
<dbReference type="SUPFAM" id="SSF53850">
    <property type="entry name" value="Periplasmic binding protein-like II"/>
    <property type="match status" value="1"/>
</dbReference>
<dbReference type="Pfam" id="PF00126">
    <property type="entry name" value="HTH_1"/>
    <property type="match status" value="1"/>
</dbReference>
<sequence>MRELPKIHQLKNLKAIIQYGSIRAASEALHQTQPAMTRSIQELERIVGVPLLVRGVRGALLTEMGRIFEPRMNMVLNELERAIDELRQIERSSQGSVTFGCSHLPAFGIVPTVIKKFQERYPTARFTVIEGQLSELISSLRLGRMDFFIGVVSPDISLHEFNDEHLAIAEFGVIARKGHPLINSTSLRDLRAAKWYLPTASAGYFSDMEKLIFPYGREPTCSVILGDSTAIAEQLVLNEDYLFVGPKNMLAVPHVQKMVSIIPIKEKLPDGHYSLIYRQQQTLTPLAKHLIDDIRFAYLGFMGQQILSQQL</sequence>
<dbReference type="InterPro" id="IPR005119">
    <property type="entry name" value="LysR_subst-bd"/>
</dbReference>
<dbReference type="InterPro" id="IPR050950">
    <property type="entry name" value="HTH-type_LysR_regulators"/>
</dbReference>
<dbReference type="InterPro" id="IPR036388">
    <property type="entry name" value="WH-like_DNA-bd_sf"/>
</dbReference>
<gene>
    <name evidence="6" type="ORF">ACZ76_06475</name>
</gene>
<keyword evidence="4" id="KW-0804">Transcription</keyword>
<evidence type="ECO:0000256" key="3">
    <source>
        <dbReference type="ARBA" id="ARBA00023125"/>
    </source>
</evidence>
<organism evidence="6 7">
    <name type="scientific">Yersinia aleksiciae</name>
    <dbReference type="NCBI Taxonomy" id="263819"/>
    <lineage>
        <taxon>Bacteria</taxon>
        <taxon>Pseudomonadati</taxon>
        <taxon>Pseudomonadota</taxon>
        <taxon>Gammaproteobacteria</taxon>
        <taxon>Enterobacterales</taxon>
        <taxon>Yersiniaceae</taxon>
        <taxon>Yersinia</taxon>
    </lineage>
</organism>
<dbReference type="EMBL" id="CP011975">
    <property type="protein sequence ID" value="AKP33211.1"/>
    <property type="molecule type" value="Genomic_DNA"/>
</dbReference>
<dbReference type="InterPro" id="IPR036390">
    <property type="entry name" value="WH_DNA-bd_sf"/>
</dbReference>
<protein>
    <submittedName>
        <fullName evidence="6">LysR family transcriptional regulator</fullName>
    </submittedName>
</protein>
<keyword evidence="3" id="KW-0238">DNA-binding</keyword>
<dbReference type="PRINTS" id="PR00039">
    <property type="entry name" value="HTHLYSR"/>
</dbReference>
<feature type="domain" description="HTH lysR-type" evidence="5">
    <location>
        <begin position="5"/>
        <end position="62"/>
    </location>
</feature>
<reference evidence="6 7" key="1">
    <citation type="journal article" date="2015" name="Genome Announc.">
        <title>De Novo Genome Sequence of Yersinia aleksiciae Y159T.</title>
        <authorList>
            <person name="Sprague L.D."/>
            <person name="Neubauer H."/>
        </authorList>
    </citation>
    <scope>NUCLEOTIDE SEQUENCE [LARGE SCALE GENOMIC DNA]</scope>
    <source>
        <strain evidence="6 7">159</strain>
    </source>
</reference>